<evidence type="ECO:0000256" key="6">
    <source>
        <dbReference type="ARBA" id="ARBA00011757"/>
    </source>
</evidence>
<evidence type="ECO:0000256" key="1">
    <source>
        <dbReference type="ARBA" id="ARBA00001663"/>
    </source>
</evidence>
<dbReference type="SUPFAM" id="SSF53098">
    <property type="entry name" value="Ribonuclease H-like"/>
    <property type="match status" value="1"/>
</dbReference>
<dbReference type="Proteomes" id="UP000554482">
    <property type="component" value="Unassembled WGS sequence"/>
</dbReference>
<organism evidence="18 19">
    <name type="scientific">Thalictrum thalictroides</name>
    <name type="common">Rue-anemone</name>
    <name type="synonym">Anemone thalictroides</name>
    <dbReference type="NCBI Taxonomy" id="46969"/>
    <lineage>
        <taxon>Eukaryota</taxon>
        <taxon>Viridiplantae</taxon>
        <taxon>Streptophyta</taxon>
        <taxon>Embryophyta</taxon>
        <taxon>Tracheophyta</taxon>
        <taxon>Spermatophyta</taxon>
        <taxon>Magnoliopsida</taxon>
        <taxon>Ranunculales</taxon>
        <taxon>Ranunculaceae</taxon>
        <taxon>Thalictroideae</taxon>
        <taxon>Thalictrum</taxon>
    </lineage>
</organism>
<dbReference type="EMBL" id="JABWDY010031817">
    <property type="protein sequence ID" value="KAF5184651.1"/>
    <property type="molecule type" value="Genomic_DNA"/>
</dbReference>
<evidence type="ECO:0000313" key="19">
    <source>
        <dbReference type="Proteomes" id="UP000554482"/>
    </source>
</evidence>
<dbReference type="PANTHER" id="PTHR10797">
    <property type="entry name" value="CCR4-NOT TRANSCRIPTION COMPLEX SUBUNIT"/>
    <property type="match status" value="1"/>
</dbReference>
<name>A0A7J6VIV8_THATH</name>
<dbReference type="InterPro" id="IPR006941">
    <property type="entry name" value="RNase_CAF1"/>
</dbReference>
<keyword evidence="19" id="KW-1185">Reference proteome</keyword>
<keyword evidence="14" id="KW-0805">Transcription regulation</keyword>
<keyword evidence="15" id="KW-0804">Transcription</keyword>
<keyword evidence="11" id="KW-0378">Hydrolase</keyword>
<dbReference type="GO" id="GO:0046872">
    <property type="term" value="F:metal ion binding"/>
    <property type="evidence" value="ECO:0007669"/>
    <property type="project" value="UniProtKB-KW"/>
</dbReference>
<evidence type="ECO:0000256" key="2">
    <source>
        <dbReference type="ARBA" id="ARBA00001968"/>
    </source>
</evidence>
<evidence type="ECO:0000256" key="7">
    <source>
        <dbReference type="ARBA" id="ARBA00012161"/>
    </source>
</evidence>
<dbReference type="InterPro" id="IPR036397">
    <property type="entry name" value="RNaseH_sf"/>
</dbReference>
<dbReference type="OrthoDB" id="981779at2759"/>
<comment type="subunit">
    <text evidence="6">Component of the CCR4-NOT complex, at least composed of CRR4 and CAF1 proteins.</text>
</comment>
<protein>
    <recommendedName>
        <fullName evidence="7">poly(A)-specific ribonuclease</fullName>
        <ecNumber evidence="7">3.1.13.4</ecNumber>
    </recommendedName>
</protein>
<proteinExistence type="inferred from homology"/>
<keyword evidence="13" id="KW-0694">RNA-binding</keyword>
<keyword evidence="12" id="KW-0269">Exonuclease</keyword>
<dbReference type="Pfam" id="PF04857">
    <property type="entry name" value="CAF1"/>
    <property type="match status" value="1"/>
</dbReference>
<dbReference type="GO" id="GO:0005737">
    <property type="term" value="C:cytoplasm"/>
    <property type="evidence" value="ECO:0007669"/>
    <property type="project" value="UniProtKB-SubCell"/>
</dbReference>
<reference evidence="18 19" key="1">
    <citation type="submission" date="2020-06" db="EMBL/GenBank/DDBJ databases">
        <title>Transcriptomic and genomic resources for Thalictrum thalictroides and T. hernandezii: Facilitating candidate gene discovery in an emerging model plant lineage.</title>
        <authorList>
            <person name="Arias T."/>
            <person name="Riano-Pachon D.M."/>
            <person name="Di Stilio V.S."/>
        </authorList>
    </citation>
    <scope>NUCLEOTIDE SEQUENCE [LARGE SCALE GENOMIC DNA]</scope>
    <source>
        <strain evidence="19">cv. WT478/WT964</strain>
        <tissue evidence="18">Leaves</tissue>
    </source>
</reference>
<evidence type="ECO:0000256" key="10">
    <source>
        <dbReference type="ARBA" id="ARBA00022723"/>
    </source>
</evidence>
<comment type="caution">
    <text evidence="18">The sequence shown here is derived from an EMBL/GenBank/DDBJ whole genome shotgun (WGS) entry which is preliminary data.</text>
</comment>
<comment type="subcellular location">
    <subcellularLocation>
        <location evidence="4">Cytoplasm</location>
    </subcellularLocation>
    <subcellularLocation>
        <location evidence="3">Nucleus</location>
    </subcellularLocation>
</comment>
<evidence type="ECO:0000313" key="18">
    <source>
        <dbReference type="EMBL" id="KAF5184651.1"/>
    </source>
</evidence>
<evidence type="ECO:0000256" key="13">
    <source>
        <dbReference type="ARBA" id="ARBA00022884"/>
    </source>
</evidence>
<sequence length="151" mass="17555">MEMIKVRKVWSNNLVQEFNYIKKLLPHHPFVSFDTEFPGTVYPLQNPHVPPAELYESVKRNVNATNIIQIGITLSNEKTHHVWEFNFNDFDLSRGDLHSPESIKLLRSQGIDFDKNAKDGIASQEFVYLMLCSGLLRNNKHIWIGFHIGYD</sequence>
<evidence type="ECO:0000256" key="11">
    <source>
        <dbReference type="ARBA" id="ARBA00022801"/>
    </source>
</evidence>
<evidence type="ECO:0000256" key="17">
    <source>
        <dbReference type="ARBA" id="ARBA00025148"/>
    </source>
</evidence>
<accession>A0A7J6VIV8</accession>
<dbReference type="GO" id="GO:0005634">
    <property type="term" value="C:nucleus"/>
    <property type="evidence" value="ECO:0007669"/>
    <property type="project" value="UniProtKB-SubCell"/>
</dbReference>
<dbReference type="AlphaFoldDB" id="A0A7J6VIV8"/>
<dbReference type="EC" id="3.1.13.4" evidence="7"/>
<dbReference type="InterPro" id="IPR039637">
    <property type="entry name" value="CNOT7/CNOT8/Pop2"/>
</dbReference>
<gene>
    <name evidence="18" type="ORF">FRX31_025759</name>
</gene>
<dbReference type="Gene3D" id="3.30.420.10">
    <property type="entry name" value="Ribonuclease H-like superfamily/Ribonuclease H"/>
    <property type="match status" value="1"/>
</dbReference>
<keyword evidence="10" id="KW-0479">Metal-binding</keyword>
<evidence type="ECO:0000256" key="9">
    <source>
        <dbReference type="ARBA" id="ARBA00022722"/>
    </source>
</evidence>
<comment type="catalytic activity">
    <reaction evidence="1">
        <text>Exonucleolytic cleavage of poly(A) to 5'-AMP.</text>
        <dbReference type="EC" id="3.1.13.4"/>
    </reaction>
</comment>
<dbReference type="GO" id="GO:0003723">
    <property type="term" value="F:RNA binding"/>
    <property type="evidence" value="ECO:0007669"/>
    <property type="project" value="UniProtKB-KW"/>
</dbReference>
<evidence type="ECO:0000256" key="12">
    <source>
        <dbReference type="ARBA" id="ARBA00022839"/>
    </source>
</evidence>
<evidence type="ECO:0000256" key="3">
    <source>
        <dbReference type="ARBA" id="ARBA00004123"/>
    </source>
</evidence>
<keyword evidence="16" id="KW-0539">Nucleus</keyword>
<dbReference type="GO" id="GO:0004535">
    <property type="term" value="F:poly(A)-specific ribonuclease activity"/>
    <property type="evidence" value="ECO:0007669"/>
    <property type="project" value="UniProtKB-EC"/>
</dbReference>
<evidence type="ECO:0000256" key="15">
    <source>
        <dbReference type="ARBA" id="ARBA00023163"/>
    </source>
</evidence>
<comment type="cofactor">
    <cofactor evidence="2">
        <name>a divalent metal cation</name>
        <dbReference type="ChEBI" id="CHEBI:60240"/>
    </cofactor>
</comment>
<keyword evidence="9" id="KW-0540">Nuclease</keyword>
<keyword evidence="8" id="KW-0963">Cytoplasm</keyword>
<comment type="similarity">
    <text evidence="5">Belongs to the CAF1 family.</text>
</comment>
<evidence type="ECO:0000256" key="8">
    <source>
        <dbReference type="ARBA" id="ARBA00022490"/>
    </source>
</evidence>
<evidence type="ECO:0000256" key="14">
    <source>
        <dbReference type="ARBA" id="ARBA00023015"/>
    </source>
</evidence>
<evidence type="ECO:0000256" key="5">
    <source>
        <dbReference type="ARBA" id="ARBA00008372"/>
    </source>
</evidence>
<dbReference type="InterPro" id="IPR012337">
    <property type="entry name" value="RNaseH-like_sf"/>
</dbReference>
<evidence type="ECO:0000256" key="4">
    <source>
        <dbReference type="ARBA" id="ARBA00004496"/>
    </source>
</evidence>
<comment type="function">
    <text evidence="17">Ubiquitous transcription factor required for a diverse set of processes. It is a component of the CCR4 complex involved in the control of gene expression.</text>
</comment>
<evidence type="ECO:0000256" key="16">
    <source>
        <dbReference type="ARBA" id="ARBA00023242"/>
    </source>
</evidence>
<dbReference type="GO" id="GO:0030014">
    <property type="term" value="C:CCR4-NOT complex"/>
    <property type="evidence" value="ECO:0007669"/>
    <property type="project" value="InterPro"/>
</dbReference>